<feature type="transmembrane region" description="Helical" evidence="1">
    <location>
        <begin position="52"/>
        <end position="72"/>
    </location>
</feature>
<dbReference type="Proteomes" id="UP001059480">
    <property type="component" value="Unassembled WGS sequence"/>
</dbReference>
<name>A0ABT1WQX1_9LACT</name>
<evidence type="ECO:0000313" key="3">
    <source>
        <dbReference type="Proteomes" id="UP001059480"/>
    </source>
</evidence>
<accession>A0ABT1WQX1</accession>
<keyword evidence="3" id="KW-1185">Reference proteome</keyword>
<sequence>MKEIILKGKISRVDALKNTPRVLLQPKVLLGYLLYILLIVLCVSYLLPRFGWHHAISLFVVLLLLVILQMSWNSLMGNSQHRVFASLLEYRLSEAGILQKMSWNGVEKNSMIDWSGIQAISNVGPFITFKLKEASDFSIFPSLFESEAQKEEVLTFLRQQSNEFGIVTHGF</sequence>
<gene>
    <name evidence="2" type="ORF">NPA36_09625</name>
</gene>
<feature type="transmembrane region" description="Helical" evidence="1">
    <location>
        <begin position="28"/>
        <end position="46"/>
    </location>
</feature>
<dbReference type="RefSeq" id="WP_256945914.1">
    <property type="nucleotide sequence ID" value="NZ_JANHNZ010000014.1"/>
</dbReference>
<comment type="caution">
    <text evidence="2">The sequence shown here is derived from an EMBL/GenBank/DDBJ whole genome shotgun (WGS) entry which is preliminary data.</text>
</comment>
<keyword evidence="1" id="KW-0472">Membrane</keyword>
<evidence type="ECO:0000313" key="2">
    <source>
        <dbReference type="EMBL" id="MCQ9210805.1"/>
    </source>
</evidence>
<dbReference type="EMBL" id="JANHNZ010000014">
    <property type="protein sequence ID" value="MCQ9210805.1"/>
    <property type="molecule type" value="Genomic_DNA"/>
</dbReference>
<protein>
    <recommendedName>
        <fullName evidence="4">YcxB family protein</fullName>
    </recommendedName>
</protein>
<reference evidence="2" key="3">
    <citation type="journal article" date="2023" name="Microbiol. Resour. Announc.">
        <title>Draft Genome Sequence of Granulicatella sp. Strain S8, Isolated from a Marine Fish, Seriola quinqueradiata.</title>
        <authorList>
            <person name="Lee M."/>
            <person name="Farooq A."/>
            <person name="Jeong J.B."/>
            <person name="Jung M.Y."/>
        </authorList>
    </citation>
    <scope>NUCLEOTIDE SEQUENCE</scope>
    <source>
        <strain evidence="2">S8</strain>
    </source>
</reference>
<organism evidence="2 3">
    <name type="scientific">Granulicatella seriolae</name>
    <dbReference type="NCBI Taxonomy" id="2967226"/>
    <lineage>
        <taxon>Bacteria</taxon>
        <taxon>Bacillati</taxon>
        <taxon>Bacillota</taxon>
        <taxon>Bacilli</taxon>
        <taxon>Lactobacillales</taxon>
        <taxon>Carnobacteriaceae</taxon>
        <taxon>Granulicatella</taxon>
    </lineage>
</organism>
<evidence type="ECO:0000256" key="1">
    <source>
        <dbReference type="SAM" id="Phobius"/>
    </source>
</evidence>
<proteinExistence type="predicted"/>
<evidence type="ECO:0008006" key="4">
    <source>
        <dbReference type="Google" id="ProtNLM"/>
    </source>
</evidence>
<reference evidence="2" key="1">
    <citation type="submission" date="2022-07" db="EMBL/GenBank/DDBJ databases">
        <authorList>
            <person name="Jung M.-Y."/>
            <person name="Lee M."/>
        </authorList>
    </citation>
    <scope>NUCLEOTIDE SEQUENCE</scope>
    <source>
        <strain evidence="2">S8</strain>
    </source>
</reference>
<keyword evidence="1" id="KW-0812">Transmembrane</keyword>
<keyword evidence="1" id="KW-1133">Transmembrane helix</keyword>
<reference evidence="2" key="2">
    <citation type="journal article" date="2023" name="Curr. Microbiol.">
        <title>Granulicatella seriolae sp. nov., a Novel Facultative Anaerobe Isolated from Yellowtail Marine Fish.</title>
        <authorList>
            <person name="Lee M."/>
            <person name="Choi Y.J."/>
            <person name="Farooq A."/>
            <person name="Jeong J.B."/>
            <person name="Jung M.Y."/>
        </authorList>
    </citation>
    <scope>NUCLEOTIDE SEQUENCE</scope>
    <source>
        <strain evidence="2">S8</strain>
    </source>
</reference>